<proteinExistence type="predicted"/>
<feature type="compositionally biased region" description="Low complexity" evidence="1">
    <location>
        <begin position="93"/>
        <end position="102"/>
    </location>
</feature>
<accession>A0A9X1JXZ9</accession>
<dbReference type="AlphaFoldDB" id="A0A9X1JXZ9"/>
<keyword evidence="2" id="KW-0732">Signal</keyword>
<dbReference type="EMBL" id="JAHWDP010000005">
    <property type="protein sequence ID" value="MBW2938688.1"/>
    <property type="molecule type" value="Genomic_DNA"/>
</dbReference>
<name>A0A9X1JXZ9_9FLAO</name>
<feature type="signal peptide" evidence="2">
    <location>
        <begin position="1"/>
        <end position="22"/>
    </location>
</feature>
<evidence type="ECO:0008006" key="5">
    <source>
        <dbReference type="Google" id="ProtNLM"/>
    </source>
</evidence>
<dbReference type="Proteomes" id="UP001138686">
    <property type="component" value="Unassembled WGS sequence"/>
</dbReference>
<gene>
    <name evidence="3" type="ORF">KXJ69_11255</name>
</gene>
<reference evidence="3" key="1">
    <citation type="submission" date="2021-07" db="EMBL/GenBank/DDBJ databases">
        <title>Aureisphaera sp. CAU 1614 isolated from sea sediment.</title>
        <authorList>
            <person name="Kim W."/>
        </authorList>
    </citation>
    <scope>NUCLEOTIDE SEQUENCE</scope>
    <source>
        <strain evidence="3">CAU 1614</strain>
    </source>
</reference>
<dbReference type="PROSITE" id="PS51257">
    <property type="entry name" value="PROKAR_LIPOPROTEIN"/>
    <property type="match status" value="1"/>
</dbReference>
<organism evidence="3 4">
    <name type="scientific">Halomarinibacterium sedimenti</name>
    <dbReference type="NCBI Taxonomy" id="2857106"/>
    <lineage>
        <taxon>Bacteria</taxon>
        <taxon>Pseudomonadati</taxon>
        <taxon>Bacteroidota</taxon>
        <taxon>Flavobacteriia</taxon>
        <taxon>Flavobacteriales</taxon>
        <taxon>Flavobacteriaceae</taxon>
        <taxon>Halomarinibacterium</taxon>
    </lineage>
</organism>
<evidence type="ECO:0000313" key="3">
    <source>
        <dbReference type="EMBL" id="MBW2938688.1"/>
    </source>
</evidence>
<feature type="chain" id="PRO_5040788737" description="Lipocalin-like domain-containing protein" evidence="2">
    <location>
        <begin position="23"/>
        <end position="164"/>
    </location>
</feature>
<comment type="caution">
    <text evidence="3">The sequence shown here is derived from an EMBL/GenBank/DDBJ whole genome shotgun (WGS) entry which is preliminary data.</text>
</comment>
<feature type="compositionally biased region" description="Polar residues" evidence="1">
    <location>
        <begin position="32"/>
        <end position="43"/>
    </location>
</feature>
<feature type="region of interest" description="Disordered" evidence="1">
    <location>
        <begin position="24"/>
        <end position="43"/>
    </location>
</feature>
<feature type="region of interest" description="Disordered" evidence="1">
    <location>
        <begin position="91"/>
        <end position="110"/>
    </location>
</feature>
<protein>
    <recommendedName>
        <fullName evidence="5">Lipocalin-like domain-containing protein</fullName>
    </recommendedName>
</protein>
<keyword evidence="4" id="KW-1185">Reference proteome</keyword>
<dbReference type="RefSeq" id="WP_219053218.1">
    <property type="nucleotide sequence ID" value="NZ_JAHWDP010000005.1"/>
</dbReference>
<sequence>MKTNFLKLALVFSMVLTFTSCSEDDSSNASSTPNETSADQTTQVAESGTWRITSFIDSGQDETNDFTGYSFSFKADGVLLAIKGNETITGAWSVSDDSSNSSSDDDGNSTDDDDFNIFFAVSEDSKFEDLNDDWDFISVSSSKIELIDISGGNGGTDYLTFEKN</sequence>
<evidence type="ECO:0000313" key="4">
    <source>
        <dbReference type="Proteomes" id="UP001138686"/>
    </source>
</evidence>
<evidence type="ECO:0000256" key="2">
    <source>
        <dbReference type="SAM" id="SignalP"/>
    </source>
</evidence>
<evidence type="ECO:0000256" key="1">
    <source>
        <dbReference type="SAM" id="MobiDB-lite"/>
    </source>
</evidence>